<dbReference type="RefSeq" id="WP_068589974.1">
    <property type="nucleotide sequence ID" value="NZ_FTNK01000001.1"/>
</dbReference>
<proteinExistence type="predicted"/>
<comment type="caution">
    <text evidence="1">The sequence shown here is derived from an EMBL/GenBank/DDBJ whole genome shotgun (WGS) entry which is preliminary data.</text>
</comment>
<accession>A0ABY1JKB3</accession>
<organism evidence="1 2">
    <name type="scientific">Paenibacillus macquariensis</name>
    <dbReference type="NCBI Taxonomy" id="948756"/>
    <lineage>
        <taxon>Bacteria</taxon>
        <taxon>Bacillati</taxon>
        <taxon>Bacillota</taxon>
        <taxon>Bacilli</taxon>
        <taxon>Bacillales</taxon>
        <taxon>Paenibacillaceae</taxon>
        <taxon>Paenibacillus</taxon>
    </lineage>
</organism>
<reference evidence="1 2" key="1">
    <citation type="submission" date="2017-01" db="EMBL/GenBank/DDBJ databases">
        <authorList>
            <person name="Varghese N."/>
            <person name="Submissions S."/>
        </authorList>
    </citation>
    <scope>NUCLEOTIDE SEQUENCE [LARGE SCALE GENOMIC DNA]</scope>
    <source>
        <strain evidence="1 2">ATCC 23464</strain>
    </source>
</reference>
<evidence type="ECO:0000313" key="1">
    <source>
        <dbReference type="EMBL" id="SIQ33659.1"/>
    </source>
</evidence>
<name>A0ABY1JKB3_9BACL</name>
<protein>
    <submittedName>
        <fullName evidence="1">Uncharacterized protein</fullName>
    </submittedName>
</protein>
<evidence type="ECO:0000313" key="2">
    <source>
        <dbReference type="Proteomes" id="UP000186666"/>
    </source>
</evidence>
<keyword evidence="2" id="KW-1185">Reference proteome</keyword>
<dbReference type="Proteomes" id="UP000186666">
    <property type="component" value="Unassembled WGS sequence"/>
</dbReference>
<dbReference type="EMBL" id="FTNK01000001">
    <property type="protein sequence ID" value="SIQ33659.1"/>
    <property type="molecule type" value="Genomic_DNA"/>
</dbReference>
<gene>
    <name evidence="1" type="ORF">SAMN05421578_101273</name>
</gene>
<sequence>MALLKMPEKLLKVIWNGDFDTICVYEDGTWGIDVKKELISLSKSEITVSSKIEAMNHLMMLSTKLLEATTEEYAELAKKKYEASHDLWKESQLISKEFAEVKGKAFSETPFEYSPFPTSEEQFEEYYGQYFLDYLIDIQHQLTFEHKANFDFSIYVLGDASYGFGSADNYNMDAPYNAKIAFFVADDKWRPEYFIGENHPLFLKIKNEVKRVSKLAINEAIVSVSNDLHEWFRKQFGYSMM</sequence>